<evidence type="ECO:0000313" key="3">
    <source>
        <dbReference type="EMBL" id="QHT30048.1"/>
    </source>
</evidence>
<organism evidence="3">
    <name type="scientific">viral metagenome</name>
    <dbReference type="NCBI Taxonomy" id="1070528"/>
    <lineage>
        <taxon>unclassified sequences</taxon>
        <taxon>metagenomes</taxon>
        <taxon>organismal metagenomes</taxon>
    </lineage>
</organism>
<evidence type="ECO:0000259" key="2">
    <source>
        <dbReference type="PROSITE" id="PS50164"/>
    </source>
</evidence>
<dbReference type="AlphaFoldDB" id="A0A6C0ELY7"/>
<dbReference type="InterPro" id="IPR035901">
    <property type="entry name" value="GIY-YIG_endonuc_sf"/>
</dbReference>
<proteinExistence type="predicted"/>
<feature type="domain" description="GIY-YIG" evidence="2">
    <location>
        <begin position="4"/>
        <end position="92"/>
    </location>
</feature>
<feature type="region of interest" description="Disordered" evidence="1">
    <location>
        <begin position="182"/>
        <end position="220"/>
    </location>
</feature>
<sequence length="220" mass="26304">MGYEHSKIYKLLCDDGHYYYGSTIAQLKSRYWGHKDSSKTMTSRLYTHINSIGWDKVKIELVEAFSCANRTEIRMKENEYISASKDDPLCLNTLPAYASDDQKQQRVVTYYETNKQTILERNRDYVEKHKEAVAEKHKEYYEKNKEKIQAKHDEYIAKNADTIKAQRREFYQQNKERLCAEKRARRAADPEAVRMKTKEYRDKNRERINAQKRKNKHGEK</sequence>
<protein>
    <recommendedName>
        <fullName evidence="2">GIY-YIG domain-containing protein</fullName>
    </recommendedName>
</protein>
<evidence type="ECO:0000256" key="1">
    <source>
        <dbReference type="SAM" id="MobiDB-lite"/>
    </source>
</evidence>
<feature type="compositionally biased region" description="Basic and acidic residues" evidence="1">
    <location>
        <begin position="182"/>
        <end position="209"/>
    </location>
</feature>
<name>A0A6C0ELY7_9ZZZZ</name>
<dbReference type="InterPro" id="IPR000305">
    <property type="entry name" value="GIY-YIG_endonuc"/>
</dbReference>
<reference evidence="3" key="1">
    <citation type="journal article" date="2020" name="Nature">
        <title>Giant virus diversity and host interactions through global metagenomics.</title>
        <authorList>
            <person name="Schulz F."/>
            <person name="Roux S."/>
            <person name="Paez-Espino D."/>
            <person name="Jungbluth S."/>
            <person name="Walsh D.A."/>
            <person name="Denef V.J."/>
            <person name="McMahon K.D."/>
            <person name="Konstantinidis K.T."/>
            <person name="Eloe-Fadrosh E.A."/>
            <person name="Kyrpides N.C."/>
            <person name="Woyke T."/>
        </authorList>
    </citation>
    <scope>NUCLEOTIDE SEQUENCE</scope>
    <source>
        <strain evidence="3">GVMAG-M-3300009068-25</strain>
    </source>
</reference>
<dbReference type="PROSITE" id="PS50164">
    <property type="entry name" value="GIY_YIG"/>
    <property type="match status" value="1"/>
</dbReference>
<dbReference type="EMBL" id="MN738889">
    <property type="protein sequence ID" value="QHT30048.1"/>
    <property type="molecule type" value="Genomic_DNA"/>
</dbReference>
<feature type="compositionally biased region" description="Basic residues" evidence="1">
    <location>
        <begin position="210"/>
        <end position="220"/>
    </location>
</feature>
<dbReference type="SUPFAM" id="SSF82771">
    <property type="entry name" value="GIY-YIG endonuclease"/>
    <property type="match status" value="1"/>
</dbReference>
<accession>A0A6C0ELY7</accession>